<accession>A0ABS4GNN7</accession>
<dbReference type="EMBL" id="JAGGKT010000004">
    <property type="protein sequence ID" value="MBP1931886.1"/>
    <property type="molecule type" value="Genomic_DNA"/>
</dbReference>
<comment type="caution">
    <text evidence="1">The sequence shown here is derived from an EMBL/GenBank/DDBJ whole genome shotgun (WGS) entry which is preliminary data.</text>
</comment>
<dbReference type="Proteomes" id="UP001519343">
    <property type="component" value="Unassembled WGS sequence"/>
</dbReference>
<evidence type="ECO:0000313" key="1">
    <source>
        <dbReference type="EMBL" id="MBP1931886.1"/>
    </source>
</evidence>
<keyword evidence="2" id="KW-1185">Reference proteome</keyword>
<name>A0ABS4GNN7_9BACL</name>
<organism evidence="1 2">
    <name type="scientific">Ammoniphilus resinae</name>
    <dbReference type="NCBI Taxonomy" id="861532"/>
    <lineage>
        <taxon>Bacteria</taxon>
        <taxon>Bacillati</taxon>
        <taxon>Bacillota</taxon>
        <taxon>Bacilli</taxon>
        <taxon>Bacillales</taxon>
        <taxon>Paenibacillaceae</taxon>
        <taxon>Aneurinibacillus group</taxon>
        <taxon>Ammoniphilus</taxon>
    </lineage>
</organism>
<dbReference type="RefSeq" id="WP_209809962.1">
    <property type="nucleotide sequence ID" value="NZ_JAGGKT010000004.1"/>
</dbReference>
<evidence type="ECO:0000313" key="2">
    <source>
        <dbReference type="Proteomes" id="UP001519343"/>
    </source>
</evidence>
<protein>
    <submittedName>
        <fullName evidence="1">Uncharacterized protein</fullName>
    </submittedName>
</protein>
<gene>
    <name evidence="1" type="ORF">J2Z37_001887</name>
</gene>
<sequence>MDKKLICFTATLGRGIVRNYITYVISGETTEYYEVKSVEVKTSINKVMKKNLGIILPLISRPMLMHSIYEKEIVFRVWYIKDDETDYFTKILELMRIEIARMEIALEEKKKGLMLYQEAFQLRTFRIYYTESTDFDRECGSDVYEHSMVVKAYSASEAKELWMNYYRKIGYNEIIPSTKFWGCGATHAIKRIVDETSSEVVYF</sequence>
<proteinExistence type="predicted"/>
<reference evidence="1 2" key="1">
    <citation type="submission" date="2021-03" db="EMBL/GenBank/DDBJ databases">
        <title>Genomic Encyclopedia of Type Strains, Phase IV (KMG-IV): sequencing the most valuable type-strain genomes for metagenomic binning, comparative biology and taxonomic classification.</title>
        <authorList>
            <person name="Goeker M."/>
        </authorList>
    </citation>
    <scope>NUCLEOTIDE SEQUENCE [LARGE SCALE GENOMIC DNA]</scope>
    <source>
        <strain evidence="1 2">DSM 24738</strain>
    </source>
</reference>